<dbReference type="Proteomes" id="UP000028924">
    <property type="component" value="Unassembled WGS sequence"/>
</dbReference>
<reference evidence="2 3" key="1">
    <citation type="journal article" date="2014" name="BMC Genomics">
        <title>Oil accumulation mechanisms of the oleaginous microalga Chlorella protothecoides revealed through its genome, transcriptomes, and proteomes.</title>
        <authorList>
            <person name="Gao C."/>
            <person name="Wang Y."/>
            <person name="Shen Y."/>
            <person name="Yan D."/>
            <person name="He X."/>
            <person name="Dai J."/>
            <person name="Wu Q."/>
        </authorList>
    </citation>
    <scope>NUCLEOTIDE SEQUENCE [LARGE SCALE GENOMIC DNA]</scope>
    <source>
        <strain evidence="2 3">0710</strain>
    </source>
</reference>
<dbReference type="GeneID" id="23615598"/>
<dbReference type="EMBL" id="KL662078">
    <property type="protein sequence ID" value="KFM22563.1"/>
    <property type="molecule type" value="Genomic_DNA"/>
</dbReference>
<organism evidence="2 3">
    <name type="scientific">Auxenochlorella protothecoides</name>
    <name type="common">Green microalga</name>
    <name type="synonym">Chlorella protothecoides</name>
    <dbReference type="NCBI Taxonomy" id="3075"/>
    <lineage>
        <taxon>Eukaryota</taxon>
        <taxon>Viridiplantae</taxon>
        <taxon>Chlorophyta</taxon>
        <taxon>core chlorophytes</taxon>
        <taxon>Trebouxiophyceae</taxon>
        <taxon>Chlorellales</taxon>
        <taxon>Chlorellaceae</taxon>
        <taxon>Auxenochlorella</taxon>
    </lineage>
</organism>
<proteinExistence type="predicted"/>
<feature type="compositionally biased region" description="Pro residues" evidence="1">
    <location>
        <begin position="191"/>
        <end position="214"/>
    </location>
</feature>
<feature type="region of interest" description="Disordered" evidence="1">
    <location>
        <begin position="189"/>
        <end position="215"/>
    </location>
</feature>
<evidence type="ECO:0000256" key="1">
    <source>
        <dbReference type="SAM" id="MobiDB-lite"/>
    </source>
</evidence>
<dbReference type="RefSeq" id="XP_011395419.1">
    <property type="nucleotide sequence ID" value="XM_011397117.1"/>
</dbReference>
<accession>A0A087SA09</accession>
<name>A0A087SA09_AUXPR</name>
<keyword evidence="3" id="KW-1185">Reference proteome</keyword>
<evidence type="ECO:0000313" key="2">
    <source>
        <dbReference type="EMBL" id="KFM22563.1"/>
    </source>
</evidence>
<dbReference type="KEGG" id="apro:F751_4207"/>
<evidence type="ECO:0000313" key="3">
    <source>
        <dbReference type="Proteomes" id="UP000028924"/>
    </source>
</evidence>
<protein>
    <submittedName>
        <fullName evidence="2">Uncharacterized protein</fullName>
    </submittedName>
</protein>
<dbReference type="AlphaFoldDB" id="A0A087SA09"/>
<gene>
    <name evidence="2" type="ORF">F751_4207</name>
</gene>
<sequence>MLGSVYFTGLTTVTVDITYVVTTVGYTAAGLQCMIVSHSLGYLHSQANFNPSQTTVLYAVAQVRSIATGYWAAACSALNADDKVLDSVYLTLGTATPPPPPPPAAACSSVVPVDDSTGACSDYTRYLVLCLEGSALTARCAAGTVTRNLPTCPTSGLTGTVGGRCPDASTPNLGLCFSFDSAQETVQCFPVPTPTPDPASPPPPPPPPTPPPALPALSGTVAKVKARFTLTVSSSGPAPSSVNYGFFTTAGAAQAIGSGLYNVATPTIVDLNEGDADVVSYVQAVAVDVAGSSSAAVTLVWV</sequence>